<sequence>MCSFIAELISLLGTLKFVSKTENCQTYGALILDGMINDDINLSAVYMTYLDYAIGKVPPKKARKFKKPASPKLKIVSISHKELTHKGKQVKRHAKKATTTPTTGVVIRDTPGKSASKKKAPAKSDKGKGISYFPMLHYLKMESRLFKI</sequence>
<feature type="signal peptide" evidence="2">
    <location>
        <begin position="1"/>
        <end position="20"/>
    </location>
</feature>
<name>A0A6L2P6P5_TANCI</name>
<feature type="region of interest" description="Disordered" evidence="1">
    <location>
        <begin position="84"/>
        <end position="126"/>
    </location>
</feature>
<gene>
    <name evidence="3" type="ORF">Tci_066014</name>
</gene>
<evidence type="ECO:0000313" key="3">
    <source>
        <dbReference type="EMBL" id="GEU94036.1"/>
    </source>
</evidence>
<keyword evidence="2" id="KW-0732">Signal</keyword>
<accession>A0A6L2P6P5</accession>
<evidence type="ECO:0000256" key="2">
    <source>
        <dbReference type="SAM" id="SignalP"/>
    </source>
</evidence>
<organism evidence="3">
    <name type="scientific">Tanacetum cinerariifolium</name>
    <name type="common">Dalmatian daisy</name>
    <name type="synonym">Chrysanthemum cinerariifolium</name>
    <dbReference type="NCBI Taxonomy" id="118510"/>
    <lineage>
        <taxon>Eukaryota</taxon>
        <taxon>Viridiplantae</taxon>
        <taxon>Streptophyta</taxon>
        <taxon>Embryophyta</taxon>
        <taxon>Tracheophyta</taxon>
        <taxon>Spermatophyta</taxon>
        <taxon>Magnoliopsida</taxon>
        <taxon>eudicotyledons</taxon>
        <taxon>Gunneridae</taxon>
        <taxon>Pentapetalae</taxon>
        <taxon>asterids</taxon>
        <taxon>campanulids</taxon>
        <taxon>Asterales</taxon>
        <taxon>Asteraceae</taxon>
        <taxon>Asteroideae</taxon>
        <taxon>Anthemideae</taxon>
        <taxon>Anthemidinae</taxon>
        <taxon>Tanacetum</taxon>
    </lineage>
</organism>
<proteinExistence type="predicted"/>
<protein>
    <submittedName>
        <fullName evidence="3">Uncharacterized protein</fullName>
    </submittedName>
</protein>
<evidence type="ECO:0000256" key="1">
    <source>
        <dbReference type="SAM" id="MobiDB-lite"/>
    </source>
</evidence>
<feature type="compositionally biased region" description="Basic residues" evidence="1">
    <location>
        <begin position="86"/>
        <end position="96"/>
    </location>
</feature>
<reference evidence="3" key="1">
    <citation type="journal article" date="2019" name="Sci. Rep.">
        <title>Draft genome of Tanacetum cinerariifolium, the natural source of mosquito coil.</title>
        <authorList>
            <person name="Yamashiro T."/>
            <person name="Shiraishi A."/>
            <person name="Satake H."/>
            <person name="Nakayama K."/>
        </authorList>
    </citation>
    <scope>NUCLEOTIDE SEQUENCE</scope>
</reference>
<feature type="chain" id="PRO_5026760457" evidence="2">
    <location>
        <begin position="21"/>
        <end position="148"/>
    </location>
</feature>
<dbReference type="AlphaFoldDB" id="A0A6L2P6P5"/>
<dbReference type="EMBL" id="BKCJ010010982">
    <property type="protein sequence ID" value="GEU94036.1"/>
    <property type="molecule type" value="Genomic_DNA"/>
</dbReference>
<comment type="caution">
    <text evidence="3">The sequence shown here is derived from an EMBL/GenBank/DDBJ whole genome shotgun (WGS) entry which is preliminary data.</text>
</comment>